<sequence>MALTFLLGVFSFIVFCLGLRRFLHFDRRKEPTHLLHHVTPTGADASPEAESSARPAQSLTSLPLWKYDVFLSFRGTDVRKGFLSHLYKALTDNGIHTFRDDAELQRGNFISPALLGAIEQSRFAVVVLSENYATSRWCLQELVHITKCVEDKKKQMELIPVFFGVDPSHVKRQSGNFAKAFAEHDKRPNKETVESWRKAMSTVGFISGWDSRNWNEESKLIEELVQDLSDRLFSPVSTSDTGEWIGMSTHMRSIYPLMRKDPKDVRMVGIWGMGGIGKTTIAKYIYKGFLNKFDGACLLENVKKEFKRYGPSHLREKILSEIFRKKDMNTWNKDSDVMKQRLQGKKILLVLDDVDDVQQLEELAGSSHWFGPGSRIVITTRDRRVLDQHDVEPERIYEVKPLRTTQALQLFSKHAFKQPRPSEDYRELSLDVVEQLGGLPLAIQVVGGSLYRREMEFWEDKLDLLRNSGDNSLFKALKVSYEALDELEKKIFLYIALCFNGVYMDRVRKVLDVCFVSSRRRVLPTRPSIVALMEKCMISLSKTKRLWVHDLLQDMAEDIICEGKDERPWKRLMLWDFEDINHVFSNNMGDEAIDVESIFLDMCEGNELSITPGIFKKMPNLKLLKFYTNSSVGENRTRMLDGLDYLPTLRYLRWDAYHLKSLPSQFCTSLLVELNLSHSSIETVWSGSQQDLGNLRSLNLISCKHLSEFPDLSKATNLESLKLSNCDNLLEIPDSSLRQLNKLVHFKLSNCKNLKSLPNNINLKSLRSLHLDGCSSLEEFPLISETVEKLLLNKTAIQQLPTSIERLTRLKDIRLSDCKRLMNLPDCIKNLKFLNDLSLANCPNITLFPQVGTNIRWLNLNKTGIREVPSTIGDKSELRYLNMSECEKLVSLPPTVKKLGQLKYLYLRGCVNVTESPNLAGGNTMKALDLHGTSITEQMVDSKGEEPPQCEVPVIRRFFMKNVREHIKRRKSNR</sequence>
<dbReference type="SUPFAM" id="SSF52200">
    <property type="entry name" value="Toll/Interleukin receptor TIR domain"/>
    <property type="match status" value="1"/>
</dbReference>
<dbReference type="InterPro" id="IPR044974">
    <property type="entry name" value="Disease_R_plants"/>
</dbReference>
<accession>A0A6J0L925</accession>
<evidence type="ECO:0000256" key="2">
    <source>
        <dbReference type="ARBA" id="ARBA00022737"/>
    </source>
</evidence>
<dbReference type="InterPro" id="IPR027417">
    <property type="entry name" value="P-loop_NTPase"/>
</dbReference>
<dbReference type="GO" id="GO:0043531">
    <property type="term" value="F:ADP binding"/>
    <property type="evidence" value="ECO:0007669"/>
    <property type="project" value="InterPro"/>
</dbReference>
<dbReference type="Gene3D" id="1.10.8.430">
    <property type="entry name" value="Helical domain of apoptotic protease-activating factors"/>
    <property type="match status" value="1"/>
</dbReference>
<dbReference type="Gene3D" id="3.40.50.10140">
    <property type="entry name" value="Toll/interleukin-1 receptor homology (TIR) domain"/>
    <property type="match status" value="1"/>
</dbReference>
<reference evidence="7" key="2">
    <citation type="submission" date="2025-08" db="UniProtKB">
        <authorList>
            <consortium name="RefSeq"/>
        </authorList>
    </citation>
    <scope>IDENTIFICATION</scope>
    <source>
        <tissue evidence="7">Leaf</tissue>
    </source>
</reference>
<dbReference type="Pfam" id="PF00931">
    <property type="entry name" value="NB-ARC"/>
    <property type="match status" value="1"/>
</dbReference>
<dbReference type="Pfam" id="PF23282">
    <property type="entry name" value="WHD_ROQ1"/>
    <property type="match status" value="1"/>
</dbReference>
<dbReference type="PRINTS" id="PR00364">
    <property type="entry name" value="DISEASERSIST"/>
</dbReference>
<dbReference type="Proteomes" id="UP000504610">
    <property type="component" value="Chromosome 9"/>
</dbReference>
<dbReference type="InterPro" id="IPR042197">
    <property type="entry name" value="Apaf_helical"/>
</dbReference>
<dbReference type="SMART" id="SM00255">
    <property type="entry name" value="TIR"/>
    <property type="match status" value="1"/>
</dbReference>
<dbReference type="Gene3D" id="3.80.10.10">
    <property type="entry name" value="Ribonuclease Inhibitor"/>
    <property type="match status" value="2"/>
</dbReference>
<evidence type="ECO:0000256" key="1">
    <source>
        <dbReference type="ARBA" id="ARBA00022614"/>
    </source>
</evidence>
<dbReference type="RefSeq" id="XP_018456700.1">
    <property type="nucleotide sequence ID" value="XM_018601198.2"/>
</dbReference>
<dbReference type="InterPro" id="IPR035897">
    <property type="entry name" value="Toll_tir_struct_dom_sf"/>
</dbReference>
<dbReference type="AlphaFoldDB" id="A0A6J0L925"/>
<feature type="domain" description="TIR" evidence="5">
    <location>
        <begin position="65"/>
        <end position="232"/>
    </location>
</feature>
<dbReference type="InterPro" id="IPR002182">
    <property type="entry name" value="NB-ARC"/>
</dbReference>
<keyword evidence="2" id="KW-0677">Repeat</keyword>
<proteinExistence type="predicted"/>
<keyword evidence="1" id="KW-0433">Leucine-rich repeat</keyword>
<dbReference type="PANTHER" id="PTHR11017">
    <property type="entry name" value="LEUCINE-RICH REPEAT-CONTAINING PROTEIN"/>
    <property type="match status" value="1"/>
</dbReference>
<organism evidence="6 7">
    <name type="scientific">Raphanus sativus</name>
    <name type="common">Radish</name>
    <name type="synonym">Raphanus raphanistrum var. sativus</name>
    <dbReference type="NCBI Taxonomy" id="3726"/>
    <lineage>
        <taxon>Eukaryota</taxon>
        <taxon>Viridiplantae</taxon>
        <taxon>Streptophyta</taxon>
        <taxon>Embryophyta</taxon>
        <taxon>Tracheophyta</taxon>
        <taxon>Spermatophyta</taxon>
        <taxon>Magnoliopsida</taxon>
        <taxon>eudicotyledons</taxon>
        <taxon>Gunneridae</taxon>
        <taxon>Pentapetalae</taxon>
        <taxon>rosids</taxon>
        <taxon>malvids</taxon>
        <taxon>Brassicales</taxon>
        <taxon>Brassicaceae</taxon>
        <taxon>Brassiceae</taxon>
        <taxon>Raphanus</taxon>
    </lineage>
</organism>
<evidence type="ECO:0000256" key="4">
    <source>
        <dbReference type="ARBA" id="ARBA00023027"/>
    </source>
</evidence>
<keyword evidence="6" id="KW-1185">Reference proteome</keyword>
<dbReference type="KEGG" id="rsz:108827725"/>
<dbReference type="PANTHER" id="PTHR11017:SF483">
    <property type="entry name" value="TIR DOMAIN-CONTAINING PROTEIN"/>
    <property type="match status" value="1"/>
</dbReference>
<dbReference type="Gene3D" id="3.40.50.300">
    <property type="entry name" value="P-loop containing nucleotide triphosphate hydrolases"/>
    <property type="match status" value="1"/>
</dbReference>
<dbReference type="GeneID" id="108827725"/>
<evidence type="ECO:0000259" key="5">
    <source>
        <dbReference type="PROSITE" id="PS50104"/>
    </source>
</evidence>
<dbReference type="InterPro" id="IPR036390">
    <property type="entry name" value="WH_DNA-bd_sf"/>
</dbReference>
<name>A0A6J0L925_RAPSA</name>
<dbReference type="FunFam" id="3.80.10.10:FF:000386">
    <property type="entry name" value="Disease resistance protein RPS4"/>
    <property type="match status" value="1"/>
</dbReference>
<dbReference type="Pfam" id="PF01582">
    <property type="entry name" value="TIR"/>
    <property type="match status" value="1"/>
</dbReference>
<dbReference type="SUPFAM" id="SSF52058">
    <property type="entry name" value="L domain-like"/>
    <property type="match status" value="1"/>
</dbReference>
<dbReference type="InterPro" id="IPR000157">
    <property type="entry name" value="TIR_dom"/>
</dbReference>
<dbReference type="InterPro" id="IPR058192">
    <property type="entry name" value="WHD_ROQ1-like"/>
</dbReference>
<keyword evidence="4" id="KW-0520">NAD</keyword>
<dbReference type="FunFam" id="3.40.50.10140:FF:000007">
    <property type="entry name" value="Disease resistance protein (TIR-NBS-LRR class)"/>
    <property type="match status" value="1"/>
</dbReference>
<dbReference type="OrthoDB" id="1049908at2759"/>
<dbReference type="SUPFAM" id="SSF52540">
    <property type="entry name" value="P-loop containing nucleoside triphosphate hydrolases"/>
    <property type="match status" value="1"/>
</dbReference>
<reference evidence="6" key="1">
    <citation type="journal article" date="2019" name="Database">
        <title>The radish genome database (RadishGD): an integrated information resource for radish genomics.</title>
        <authorList>
            <person name="Yu H.J."/>
            <person name="Baek S."/>
            <person name="Lee Y.J."/>
            <person name="Cho A."/>
            <person name="Mun J.H."/>
        </authorList>
    </citation>
    <scope>NUCLEOTIDE SEQUENCE [LARGE SCALE GENOMIC DNA]</scope>
    <source>
        <strain evidence="6">cv. WK10039</strain>
    </source>
</reference>
<dbReference type="GO" id="GO:0006952">
    <property type="term" value="P:defense response"/>
    <property type="evidence" value="ECO:0007669"/>
    <property type="project" value="UniProtKB-KW"/>
</dbReference>
<evidence type="ECO:0000313" key="6">
    <source>
        <dbReference type="Proteomes" id="UP000504610"/>
    </source>
</evidence>
<protein>
    <submittedName>
        <fullName evidence="7">Protein SUPPRESSOR OF npr1-1, CONSTITUTIVE 1-like</fullName>
    </submittedName>
</protein>
<keyword evidence="3" id="KW-0611">Plant defense</keyword>
<evidence type="ECO:0000256" key="3">
    <source>
        <dbReference type="ARBA" id="ARBA00022821"/>
    </source>
</evidence>
<gene>
    <name evidence="7" type="primary">LOC108827725</name>
</gene>
<dbReference type="GO" id="GO:0007165">
    <property type="term" value="P:signal transduction"/>
    <property type="evidence" value="ECO:0007669"/>
    <property type="project" value="InterPro"/>
</dbReference>
<dbReference type="InterPro" id="IPR032675">
    <property type="entry name" value="LRR_dom_sf"/>
</dbReference>
<dbReference type="SUPFAM" id="SSF46785">
    <property type="entry name" value="Winged helix' DNA-binding domain"/>
    <property type="match status" value="1"/>
</dbReference>
<dbReference type="PROSITE" id="PS50104">
    <property type="entry name" value="TIR"/>
    <property type="match status" value="1"/>
</dbReference>
<evidence type="ECO:0000313" key="7">
    <source>
        <dbReference type="RefSeq" id="XP_018456700.1"/>
    </source>
</evidence>